<proteinExistence type="predicted"/>
<protein>
    <submittedName>
        <fullName evidence="2">MAL7P1.13-like protein</fullName>
    </submittedName>
</protein>
<dbReference type="EMBL" id="JAPCXC010000064">
    <property type="protein sequence ID" value="KAJ1607042.1"/>
    <property type="molecule type" value="Genomic_DNA"/>
</dbReference>
<keyword evidence="1" id="KW-0175">Coiled coil</keyword>
<reference evidence="2" key="1">
    <citation type="submission" date="2022-10" db="EMBL/GenBank/DDBJ databases">
        <title>Adaptive evolution leads to modifications in subtelomeric GC content in a zoonotic Cryptosporidium species.</title>
        <authorList>
            <person name="Li J."/>
            <person name="Feng Y."/>
            <person name="Xiao L."/>
        </authorList>
    </citation>
    <scope>NUCLEOTIDE SEQUENCE</scope>
    <source>
        <strain evidence="2">33844</strain>
    </source>
</reference>
<dbReference type="InterPro" id="IPR038835">
    <property type="entry name" value="Giardin_beta-like"/>
</dbReference>
<dbReference type="PANTHER" id="PTHR37027">
    <property type="entry name" value="KDE4"/>
    <property type="match status" value="1"/>
</dbReference>
<feature type="coiled-coil region" evidence="1">
    <location>
        <begin position="113"/>
        <end position="166"/>
    </location>
</feature>
<dbReference type="AlphaFoldDB" id="A0A9D5HWQ0"/>
<comment type="caution">
    <text evidence="2">The sequence shown here is derived from an EMBL/GenBank/DDBJ whole genome shotgun (WGS) entry which is preliminary data.</text>
</comment>
<dbReference type="PANTHER" id="PTHR37027:SF2">
    <property type="entry name" value="CHROMOSOME UNDETERMINED SCAFFOLD_148, WHOLE GENOME SHOTGUN SEQUENCE"/>
    <property type="match status" value="1"/>
</dbReference>
<dbReference type="Proteomes" id="UP001067231">
    <property type="component" value="Unassembled WGS sequence"/>
</dbReference>
<evidence type="ECO:0000256" key="1">
    <source>
        <dbReference type="SAM" id="Coils"/>
    </source>
</evidence>
<gene>
    <name evidence="2" type="ORF">OJ253_2496</name>
</gene>
<accession>A0A9D5HWQ0</accession>
<sequence>MQGNSNNSRRLTSGSVGNVYQDDRISRLSQRLNSIHNGLDMDRSTKHLDRLAEIETSMKAFEEEMNRKYDEGMRKVSELRATLMSMRSENREAYSSYYLEVESRAGPKEDSSYLSSKSELHQAERRLNELLQSEIFSRKSMEQRLIEIIDDRMDRLRNEISKKDIEREELDSCVKRFVEVDIVRLGHAIKNEVEKCQSIENNILAQLREEIERLNCMINEEVNTRQQSIDTLLDLMENLVQQITIDTRNERSERQNSEDTLLRLLEESLNRIQLATSGITKS</sequence>
<dbReference type="OrthoDB" id="298686at2759"/>
<name>A0A9D5HWQ0_9CRYT</name>
<evidence type="ECO:0000313" key="2">
    <source>
        <dbReference type="EMBL" id="KAJ1607042.1"/>
    </source>
</evidence>
<organism evidence="2">
    <name type="scientific">Cryptosporidium canis</name>
    <dbReference type="NCBI Taxonomy" id="195482"/>
    <lineage>
        <taxon>Eukaryota</taxon>
        <taxon>Sar</taxon>
        <taxon>Alveolata</taxon>
        <taxon>Apicomplexa</taxon>
        <taxon>Conoidasida</taxon>
        <taxon>Coccidia</taxon>
        <taxon>Eucoccidiorida</taxon>
        <taxon>Eimeriorina</taxon>
        <taxon>Cryptosporidiidae</taxon>
        <taxon>Cryptosporidium</taxon>
    </lineage>
</organism>